<keyword evidence="2 4" id="KW-0238">DNA-binding</keyword>
<name>A0A316GPD6_9RHOB</name>
<organism evidence="4 5">
    <name type="scientific">Roseicyclus mahoneyensis</name>
    <dbReference type="NCBI Taxonomy" id="164332"/>
    <lineage>
        <taxon>Bacteria</taxon>
        <taxon>Pseudomonadati</taxon>
        <taxon>Pseudomonadota</taxon>
        <taxon>Alphaproteobacteria</taxon>
        <taxon>Rhodobacterales</taxon>
        <taxon>Roseobacteraceae</taxon>
        <taxon>Roseicyclus</taxon>
    </lineage>
</organism>
<proteinExistence type="inferred from homology"/>
<evidence type="ECO:0000313" key="4">
    <source>
        <dbReference type="EMBL" id="PWK62744.1"/>
    </source>
</evidence>
<dbReference type="GO" id="GO:0003677">
    <property type="term" value="F:DNA binding"/>
    <property type="evidence" value="ECO:0007669"/>
    <property type="project" value="UniProtKB-KW"/>
</dbReference>
<evidence type="ECO:0000313" key="5">
    <source>
        <dbReference type="Proteomes" id="UP000245708"/>
    </source>
</evidence>
<feature type="compositionally biased region" description="Low complexity" evidence="3">
    <location>
        <begin position="55"/>
        <end position="83"/>
    </location>
</feature>
<gene>
    <name evidence="4" type="ORF">C7455_101780</name>
</gene>
<feature type="compositionally biased region" description="Low complexity" evidence="3">
    <location>
        <begin position="1"/>
        <end position="20"/>
    </location>
</feature>
<evidence type="ECO:0000256" key="1">
    <source>
        <dbReference type="ARBA" id="ARBA00010529"/>
    </source>
</evidence>
<evidence type="ECO:0000256" key="3">
    <source>
        <dbReference type="SAM" id="MobiDB-lite"/>
    </source>
</evidence>
<feature type="region of interest" description="Disordered" evidence="3">
    <location>
        <begin position="135"/>
        <end position="177"/>
    </location>
</feature>
<dbReference type="InterPro" id="IPR000119">
    <property type="entry name" value="Hist_DNA-bd"/>
</dbReference>
<comment type="similarity">
    <text evidence="1">Belongs to the bacterial histone-like protein family.</text>
</comment>
<comment type="caution">
    <text evidence="4">The sequence shown here is derived from an EMBL/GenBank/DDBJ whole genome shotgun (WGS) entry which is preliminary data.</text>
</comment>
<sequence>MATSRKTPSKTTTAKATAAGPKRRAGGKRAAAADPNAEAAASPPADARPHLRAVETAAPAPAAKTKAKAETATTTDGADASGSDPRFKRADLIEAVAERTALKKSDAKLVLDLVLEELGRALDRTDDLILPPLGKLSVKRRKPDADGPGILTLKLRRPGSGASKGDESPLADPDEDG</sequence>
<reference evidence="4 5" key="1">
    <citation type="submission" date="2018-05" db="EMBL/GenBank/DDBJ databases">
        <title>Genomic Encyclopedia of Type Strains, Phase IV (KMG-IV): sequencing the most valuable type-strain genomes for metagenomic binning, comparative biology and taxonomic classification.</title>
        <authorList>
            <person name="Goeker M."/>
        </authorList>
    </citation>
    <scope>NUCLEOTIDE SEQUENCE [LARGE SCALE GENOMIC DNA]</scope>
    <source>
        <strain evidence="4 5">DSM 16097</strain>
    </source>
</reference>
<feature type="compositionally biased region" description="Low complexity" evidence="3">
    <location>
        <begin position="28"/>
        <end position="45"/>
    </location>
</feature>
<dbReference type="Pfam" id="PF00216">
    <property type="entry name" value="Bac_DNA_binding"/>
    <property type="match status" value="1"/>
</dbReference>
<dbReference type="OrthoDB" id="7873378at2"/>
<dbReference type="SUPFAM" id="SSF47729">
    <property type="entry name" value="IHF-like DNA-binding proteins"/>
    <property type="match status" value="1"/>
</dbReference>
<dbReference type="EMBL" id="QGGW01000001">
    <property type="protein sequence ID" value="PWK62744.1"/>
    <property type="molecule type" value="Genomic_DNA"/>
</dbReference>
<dbReference type="Gene3D" id="4.10.520.10">
    <property type="entry name" value="IHF-like DNA-binding proteins"/>
    <property type="match status" value="1"/>
</dbReference>
<dbReference type="RefSeq" id="WP_109665595.1">
    <property type="nucleotide sequence ID" value="NZ_QGGW01000001.1"/>
</dbReference>
<dbReference type="InterPro" id="IPR010992">
    <property type="entry name" value="IHF-like_DNA-bd_dom_sf"/>
</dbReference>
<keyword evidence="5" id="KW-1185">Reference proteome</keyword>
<protein>
    <submittedName>
        <fullName evidence="4">DNA-binding protein</fullName>
    </submittedName>
</protein>
<evidence type="ECO:0000256" key="2">
    <source>
        <dbReference type="ARBA" id="ARBA00023125"/>
    </source>
</evidence>
<dbReference type="Proteomes" id="UP000245708">
    <property type="component" value="Unassembled WGS sequence"/>
</dbReference>
<dbReference type="GO" id="GO:0030527">
    <property type="term" value="F:structural constituent of chromatin"/>
    <property type="evidence" value="ECO:0007669"/>
    <property type="project" value="InterPro"/>
</dbReference>
<feature type="region of interest" description="Disordered" evidence="3">
    <location>
        <begin position="1"/>
        <end position="87"/>
    </location>
</feature>
<accession>A0A316GPD6</accession>
<dbReference type="AlphaFoldDB" id="A0A316GPD6"/>